<proteinExistence type="inferred from homology"/>
<keyword evidence="8 13" id="KW-0812">Transmembrane</keyword>
<feature type="transmembrane region" description="Helical" evidence="13">
    <location>
        <begin position="166"/>
        <end position="189"/>
    </location>
</feature>
<accession>A0ABW8T5M4</accession>
<gene>
    <name evidence="14" type="ORF">ACJDUG_12135</name>
</gene>
<evidence type="ECO:0000256" key="8">
    <source>
        <dbReference type="ARBA" id="ARBA00022692"/>
    </source>
</evidence>
<organism evidence="14 15">
    <name type="scientific">Candidatus Clostridium stratigraminis</name>
    <dbReference type="NCBI Taxonomy" id="3381661"/>
    <lineage>
        <taxon>Bacteria</taxon>
        <taxon>Bacillati</taxon>
        <taxon>Bacillota</taxon>
        <taxon>Clostridia</taxon>
        <taxon>Eubacteriales</taxon>
        <taxon>Clostridiaceae</taxon>
        <taxon>Clostridium</taxon>
    </lineage>
</organism>
<evidence type="ECO:0000256" key="13">
    <source>
        <dbReference type="SAM" id="Phobius"/>
    </source>
</evidence>
<evidence type="ECO:0000256" key="7">
    <source>
        <dbReference type="ARBA" id="ARBA00022475"/>
    </source>
</evidence>
<keyword evidence="6" id="KW-0050">Antiport</keyword>
<reference evidence="14 15" key="1">
    <citation type="submission" date="2024-11" db="EMBL/GenBank/DDBJ databases">
        <authorList>
            <person name="Heng Y.C."/>
            <person name="Lim A.C.H."/>
            <person name="Lee J.K.Y."/>
            <person name="Kittelmann S."/>
        </authorList>
    </citation>
    <scope>NUCLEOTIDE SEQUENCE [LARGE SCALE GENOMIC DNA]</scope>
    <source>
        <strain evidence="14 15">WILCCON 0185</strain>
    </source>
</reference>
<feature type="transmembrane region" description="Helical" evidence="13">
    <location>
        <begin position="98"/>
        <end position="123"/>
    </location>
</feature>
<sequence>MSELITKFKLTSDLKKIFTLSWPVMLGMILQSLLGTVDMIFISRIGTNELAAASLGLTTINVVFVLSTLVSAGTIALVTRSYGEGNMGKVSMYSSESFLLSAVIGGALSIICFAFTKPLVILLYNPDAVILELSYNYISILFLGTIFVFLNSALRTIMQALGDTKTPLYVFGASNILNMALAPLLIFIFKLGIRGAALAAVLSSIFSFMLINYYLIKKLYEGSLKVFLKSMRLEAKSSIKIFKIGGWACIQQLARPLTGMLMVRLVYEVGGKDASAGFGAGGNVFNYTFIFLVGLSTAIAIMVGQSLGRGDKEACDNIIKEGMRLAVINMLIFALPYFIFPNLMMKLFTKDFNVINEGVHYLRIVYLGVIFVIFPTIYGGVFQGAGDTFPPMISSITANVIMKLPLAYLLALGFNMGTNGVWASIGLSVVIEAVIIIFYFNKGKWKEKKI</sequence>
<keyword evidence="11 13" id="KW-0472">Membrane</keyword>
<feature type="transmembrane region" description="Helical" evidence="13">
    <location>
        <begin position="195"/>
        <end position="216"/>
    </location>
</feature>
<comment type="similarity">
    <text evidence="3">Belongs to the multi antimicrobial extrusion (MATE) (TC 2.A.66.1) family.</text>
</comment>
<feature type="transmembrane region" description="Helical" evidence="13">
    <location>
        <begin position="54"/>
        <end position="78"/>
    </location>
</feature>
<keyword evidence="10" id="KW-0406">Ion transport</keyword>
<keyword evidence="9 13" id="KW-1133">Transmembrane helix</keyword>
<evidence type="ECO:0000256" key="4">
    <source>
        <dbReference type="ARBA" id="ARBA00020268"/>
    </source>
</evidence>
<evidence type="ECO:0000256" key="10">
    <source>
        <dbReference type="ARBA" id="ARBA00023065"/>
    </source>
</evidence>
<evidence type="ECO:0000256" key="2">
    <source>
        <dbReference type="ARBA" id="ARBA00004651"/>
    </source>
</evidence>
<feature type="transmembrane region" description="Helical" evidence="13">
    <location>
        <begin position="284"/>
        <end position="304"/>
    </location>
</feature>
<dbReference type="Pfam" id="PF01554">
    <property type="entry name" value="MatE"/>
    <property type="match status" value="2"/>
</dbReference>
<dbReference type="PIRSF" id="PIRSF006603">
    <property type="entry name" value="DinF"/>
    <property type="match status" value="1"/>
</dbReference>
<dbReference type="PANTHER" id="PTHR43298">
    <property type="entry name" value="MULTIDRUG RESISTANCE PROTEIN NORM-RELATED"/>
    <property type="match status" value="1"/>
</dbReference>
<evidence type="ECO:0000256" key="12">
    <source>
        <dbReference type="ARBA" id="ARBA00031636"/>
    </source>
</evidence>
<comment type="subcellular location">
    <subcellularLocation>
        <location evidence="2">Cell membrane</location>
        <topology evidence="2">Multi-pass membrane protein</topology>
    </subcellularLocation>
</comment>
<evidence type="ECO:0000256" key="3">
    <source>
        <dbReference type="ARBA" id="ARBA00010199"/>
    </source>
</evidence>
<keyword evidence="7" id="KW-1003">Cell membrane</keyword>
<feature type="transmembrane region" description="Helical" evidence="13">
    <location>
        <begin position="325"/>
        <end position="344"/>
    </location>
</feature>
<keyword evidence="15" id="KW-1185">Reference proteome</keyword>
<feature type="transmembrane region" description="Helical" evidence="13">
    <location>
        <begin position="420"/>
        <end position="440"/>
    </location>
</feature>
<dbReference type="CDD" id="cd13137">
    <property type="entry name" value="MATE_NorM_like"/>
    <property type="match status" value="1"/>
</dbReference>
<evidence type="ECO:0000256" key="11">
    <source>
        <dbReference type="ARBA" id="ARBA00023136"/>
    </source>
</evidence>
<dbReference type="InterPro" id="IPR002528">
    <property type="entry name" value="MATE_fam"/>
</dbReference>
<dbReference type="InterPro" id="IPR050222">
    <property type="entry name" value="MATE_MdtK"/>
</dbReference>
<protein>
    <recommendedName>
        <fullName evidence="4">Probable multidrug resistance protein NorM</fullName>
    </recommendedName>
    <alternativeName>
        <fullName evidence="12">Multidrug-efflux transporter</fullName>
    </alternativeName>
</protein>
<evidence type="ECO:0000256" key="1">
    <source>
        <dbReference type="ARBA" id="ARBA00003408"/>
    </source>
</evidence>
<dbReference type="Proteomes" id="UP001623591">
    <property type="component" value="Unassembled WGS sequence"/>
</dbReference>
<comment type="caution">
    <text evidence="14">The sequence shown here is derived from an EMBL/GenBank/DDBJ whole genome shotgun (WGS) entry which is preliminary data.</text>
</comment>
<evidence type="ECO:0000256" key="9">
    <source>
        <dbReference type="ARBA" id="ARBA00022989"/>
    </source>
</evidence>
<feature type="transmembrane region" description="Helical" evidence="13">
    <location>
        <begin position="20"/>
        <end position="42"/>
    </location>
</feature>
<evidence type="ECO:0000313" key="15">
    <source>
        <dbReference type="Proteomes" id="UP001623591"/>
    </source>
</evidence>
<dbReference type="PANTHER" id="PTHR43298:SF2">
    <property type="entry name" value="FMN_FAD EXPORTER YEEO-RELATED"/>
    <property type="match status" value="1"/>
</dbReference>
<dbReference type="NCBIfam" id="TIGR00797">
    <property type="entry name" value="matE"/>
    <property type="match status" value="1"/>
</dbReference>
<evidence type="ECO:0000256" key="6">
    <source>
        <dbReference type="ARBA" id="ARBA00022449"/>
    </source>
</evidence>
<evidence type="ECO:0000313" key="14">
    <source>
        <dbReference type="EMBL" id="MFL0247720.1"/>
    </source>
</evidence>
<feature type="transmembrane region" description="Helical" evidence="13">
    <location>
        <begin position="364"/>
        <end position="381"/>
    </location>
</feature>
<dbReference type="RefSeq" id="WP_406770148.1">
    <property type="nucleotide sequence ID" value="NZ_JBJHZZ010000008.1"/>
</dbReference>
<comment type="function">
    <text evidence="1">Multidrug efflux pump.</text>
</comment>
<evidence type="ECO:0000256" key="5">
    <source>
        <dbReference type="ARBA" id="ARBA00022448"/>
    </source>
</evidence>
<dbReference type="InterPro" id="IPR048279">
    <property type="entry name" value="MdtK-like"/>
</dbReference>
<feature type="transmembrane region" description="Helical" evidence="13">
    <location>
        <begin position="135"/>
        <end position="154"/>
    </location>
</feature>
<name>A0ABW8T5M4_9CLOT</name>
<dbReference type="EMBL" id="JBJHZZ010000008">
    <property type="protein sequence ID" value="MFL0247720.1"/>
    <property type="molecule type" value="Genomic_DNA"/>
</dbReference>
<keyword evidence="5" id="KW-0813">Transport</keyword>